<dbReference type="InterPro" id="IPR004839">
    <property type="entry name" value="Aminotransferase_I/II_large"/>
</dbReference>
<evidence type="ECO:0000256" key="1">
    <source>
        <dbReference type="ARBA" id="ARBA00001933"/>
    </source>
</evidence>
<dbReference type="Proteomes" id="UP000273982">
    <property type="component" value="Chromosome"/>
</dbReference>
<evidence type="ECO:0000256" key="2">
    <source>
        <dbReference type="ARBA" id="ARBA00022679"/>
    </source>
</evidence>
<dbReference type="KEGG" id="mros:EHO51_02015"/>
<dbReference type="PANTHER" id="PTHR13693:SF100">
    <property type="entry name" value="8-AMINO-7-OXONONANOATE SYNTHASE"/>
    <property type="match status" value="1"/>
</dbReference>
<dbReference type="Pfam" id="PF00155">
    <property type="entry name" value="Aminotran_1_2"/>
    <property type="match status" value="1"/>
</dbReference>
<evidence type="ECO:0000313" key="6">
    <source>
        <dbReference type="Proteomes" id="UP000273982"/>
    </source>
</evidence>
<dbReference type="Gene3D" id="3.90.1150.10">
    <property type="entry name" value="Aspartate Aminotransferase, domain 1"/>
    <property type="match status" value="1"/>
</dbReference>
<organism evidence="5 6">
    <name type="scientific">Methylocystis rosea</name>
    <dbReference type="NCBI Taxonomy" id="173366"/>
    <lineage>
        <taxon>Bacteria</taxon>
        <taxon>Pseudomonadati</taxon>
        <taxon>Pseudomonadota</taxon>
        <taxon>Alphaproteobacteria</taxon>
        <taxon>Hyphomicrobiales</taxon>
        <taxon>Methylocystaceae</taxon>
        <taxon>Methylocystis</taxon>
    </lineage>
</organism>
<dbReference type="InterPro" id="IPR015424">
    <property type="entry name" value="PyrdxlP-dep_Trfase"/>
</dbReference>
<keyword evidence="2" id="KW-0808">Transferase</keyword>
<reference evidence="5 6" key="1">
    <citation type="submission" date="2018-11" db="EMBL/GenBank/DDBJ databases">
        <title>Genome squencing of methanotrophic bacteria isolated from alkaline groundwater in Korea.</title>
        <authorList>
            <person name="Nguyen L.N."/>
        </authorList>
    </citation>
    <scope>NUCLEOTIDE SEQUENCE [LARGE SCALE GENOMIC DNA]</scope>
    <source>
        <strain evidence="5 6">GW6</strain>
    </source>
</reference>
<accession>A0A3G8M396</accession>
<dbReference type="InterPro" id="IPR015421">
    <property type="entry name" value="PyrdxlP-dep_Trfase_major"/>
</dbReference>
<dbReference type="GO" id="GO:0030170">
    <property type="term" value="F:pyridoxal phosphate binding"/>
    <property type="evidence" value="ECO:0007669"/>
    <property type="project" value="InterPro"/>
</dbReference>
<evidence type="ECO:0000259" key="4">
    <source>
        <dbReference type="Pfam" id="PF00155"/>
    </source>
</evidence>
<gene>
    <name evidence="5" type="ORF">EHO51_02015</name>
</gene>
<dbReference type="InterPro" id="IPR050087">
    <property type="entry name" value="AON_synthase_class-II"/>
</dbReference>
<comment type="cofactor">
    <cofactor evidence="1">
        <name>pyridoxal 5'-phosphate</name>
        <dbReference type="ChEBI" id="CHEBI:597326"/>
    </cofactor>
</comment>
<proteinExistence type="predicted"/>
<keyword evidence="3" id="KW-0663">Pyridoxal phosphate</keyword>
<dbReference type="EMBL" id="CP034086">
    <property type="protein sequence ID" value="AZG75612.1"/>
    <property type="molecule type" value="Genomic_DNA"/>
</dbReference>
<evidence type="ECO:0000313" key="5">
    <source>
        <dbReference type="EMBL" id="AZG75612.1"/>
    </source>
</evidence>
<dbReference type="GO" id="GO:0009102">
    <property type="term" value="P:biotin biosynthetic process"/>
    <property type="evidence" value="ECO:0007669"/>
    <property type="project" value="TreeGrafter"/>
</dbReference>
<name>A0A3G8M396_9HYPH</name>
<dbReference type="RefSeq" id="WP_124737482.1">
    <property type="nucleotide sequence ID" value="NZ_CP034086.1"/>
</dbReference>
<feature type="domain" description="Aminotransferase class I/classII large" evidence="4">
    <location>
        <begin position="27"/>
        <end position="366"/>
    </location>
</feature>
<evidence type="ECO:0000256" key="3">
    <source>
        <dbReference type="ARBA" id="ARBA00022898"/>
    </source>
</evidence>
<protein>
    <submittedName>
        <fullName evidence="5">8-amino-7-oxononanoate synthase</fullName>
    </submittedName>
</protein>
<dbReference type="SUPFAM" id="SSF53383">
    <property type="entry name" value="PLP-dependent transferases"/>
    <property type="match status" value="1"/>
</dbReference>
<sequence length="377" mass="39875">MLERYAQDLASLAARGRLRALASRAGLDFASNDYLAFAESPELAAAVTAALARGVPVGAGGSRLLRGNHPEHEALEEDAARFFGAESALYFSGGFTANEALLSTAPQRDDLILYDALAHASAHEGMRLARAPNASFPHNDVDAAEDAICAWRGKGGGGRIWIVVESLYSMDGDKAPLDDLYALAARTDAFLLIDEAHATGVYGSGGRGLAARLEGAENVVTLHTCGKAMGVAGGLLCLPRILRDFMINRCRPFIFATAPSPVTAACVRAALKIIEAADDRRAELMSRIDVAGAELRRLCAIEPSGSQIQPIIVGGDIRATSLAARMQAHGYDIRAIRPPTVPDGSARLRIALTLNTSKDDVARMIAHLGAELARLEP</sequence>
<dbReference type="Gene3D" id="3.40.640.10">
    <property type="entry name" value="Type I PLP-dependent aspartate aminotransferase-like (Major domain)"/>
    <property type="match status" value="1"/>
</dbReference>
<dbReference type="InterPro" id="IPR015422">
    <property type="entry name" value="PyrdxlP-dep_Trfase_small"/>
</dbReference>
<dbReference type="PANTHER" id="PTHR13693">
    <property type="entry name" value="CLASS II AMINOTRANSFERASE/8-AMINO-7-OXONONANOATE SYNTHASE"/>
    <property type="match status" value="1"/>
</dbReference>
<dbReference type="GO" id="GO:0008710">
    <property type="term" value="F:8-amino-7-oxononanoate synthase activity"/>
    <property type="evidence" value="ECO:0007669"/>
    <property type="project" value="TreeGrafter"/>
</dbReference>
<dbReference type="AlphaFoldDB" id="A0A3G8M396"/>